<dbReference type="NCBIfam" id="TIGR00369">
    <property type="entry name" value="unchar_dom_1"/>
    <property type="match status" value="1"/>
</dbReference>
<evidence type="ECO:0000259" key="3">
    <source>
        <dbReference type="Pfam" id="PF03061"/>
    </source>
</evidence>
<evidence type="ECO:0000256" key="2">
    <source>
        <dbReference type="ARBA" id="ARBA00022801"/>
    </source>
</evidence>
<dbReference type="InterPro" id="IPR006683">
    <property type="entry name" value="Thioestr_dom"/>
</dbReference>
<dbReference type="PANTHER" id="PTHR21660:SF1">
    <property type="entry name" value="ACYL-COENZYME A THIOESTERASE 13"/>
    <property type="match status" value="1"/>
</dbReference>
<dbReference type="Gene3D" id="3.10.129.10">
    <property type="entry name" value="Hotdog Thioesterase"/>
    <property type="match status" value="1"/>
</dbReference>
<evidence type="ECO:0000313" key="4">
    <source>
        <dbReference type="EMBL" id="TKA69630.1"/>
    </source>
</evidence>
<dbReference type="InterPro" id="IPR029069">
    <property type="entry name" value="HotDog_dom_sf"/>
</dbReference>
<comment type="caution">
    <text evidence="4">The sequence shown here is derived from an EMBL/GenBank/DDBJ whole genome shotgun (WGS) entry which is preliminary data.</text>
</comment>
<keyword evidence="2" id="KW-0378">Hydrolase</keyword>
<evidence type="ECO:0000256" key="1">
    <source>
        <dbReference type="ARBA" id="ARBA00008324"/>
    </source>
</evidence>
<protein>
    <recommendedName>
        <fullName evidence="3">Thioesterase domain-containing protein</fullName>
    </recommendedName>
</protein>
<dbReference type="Proteomes" id="UP000308768">
    <property type="component" value="Unassembled WGS sequence"/>
</dbReference>
<dbReference type="Pfam" id="PF03061">
    <property type="entry name" value="4HBT"/>
    <property type="match status" value="1"/>
</dbReference>
<dbReference type="InterPro" id="IPR039298">
    <property type="entry name" value="ACOT13"/>
</dbReference>
<proteinExistence type="inferred from homology"/>
<dbReference type="EMBL" id="NAJN01000713">
    <property type="protein sequence ID" value="TKA69630.1"/>
    <property type="molecule type" value="Genomic_DNA"/>
</dbReference>
<evidence type="ECO:0000313" key="5">
    <source>
        <dbReference type="Proteomes" id="UP000308768"/>
    </source>
</evidence>
<name>A0A4U0X0E2_9PEZI</name>
<feature type="domain" description="Thioesterase" evidence="3">
    <location>
        <begin position="83"/>
        <end position="164"/>
    </location>
</feature>
<dbReference type="GO" id="GO:0047617">
    <property type="term" value="F:fatty acyl-CoA hydrolase activity"/>
    <property type="evidence" value="ECO:0007669"/>
    <property type="project" value="InterPro"/>
</dbReference>
<dbReference type="AlphaFoldDB" id="A0A4U0X0E2"/>
<sequence length="176" mass="19042">MPSRRVPNYSVDLTKSPFDRANAWLDSVRDIPDYDRFDAPISLRSSLRLISASGPDPSSPALSISVATTTFEFKVTHQLCNGGGTLHGGAVALIFDMCTSITIACAAREGFWNTPHVSRTLNCTYLRPLPEGEDAVVESEVVHLGKAMGLTRGVIKRKKDGAVCYTCEHGKASLSK</sequence>
<gene>
    <name evidence="4" type="ORF">B0A49_04653</name>
</gene>
<dbReference type="STRING" id="331657.A0A4U0X0E2"/>
<organism evidence="4 5">
    <name type="scientific">Cryomyces minteri</name>
    <dbReference type="NCBI Taxonomy" id="331657"/>
    <lineage>
        <taxon>Eukaryota</taxon>
        <taxon>Fungi</taxon>
        <taxon>Dikarya</taxon>
        <taxon>Ascomycota</taxon>
        <taxon>Pezizomycotina</taxon>
        <taxon>Dothideomycetes</taxon>
        <taxon>Dothideomycetes incertae sedis</taxon>
        <taxon>Cryomyces</taxon>
    </lineage>
</organism>
<comment type="similarity">
    <text evidence="1">Belongs to the thioesterase PaaI family.</text>
</comment>
<reference evidence="4 5" key="1">
    <citation type="submission" date="2017-03" db="EMBL/GenBank/DDBJ databases">
        <title>Genomes of endolithic fungi from Antarctica.</title>
        <authorList>
            <person name="Coleine C."/>
            <person name="Masonjones S."/>
            <person name="Stajich J.E."/>
        </authorList>
    </citation>
    <scope>NUCLEOTIDE SEQUENCE [LARGE SCALE GENOMIC DNA]</scope>
    <source>
        <strain evidence="4 5">CCFEE 5187</strain>
    </source>
</reference>
<dbReference type="InterPro" id="IPR003736">
    <property type="entry name" value="PAAI_dom"/>
</dbReference>
<dbReference type="PANTHER" id="PTHR21660">
    <property type="entry name" value="THIOESTERASE SUPERFAMILY MEMBER-RELATED"/>
    <property type="match status" value="1"/>
</dbReference>
<accession>A0A4U0X0E2</accession>
<keyword evidence="5" id="KW-1185">Reference proteome</keyword>
<dbReference type="SUPFAM" id="SSF54637">
    <property type="entry name" value="Thioesterase/thiol ester dehydrase-isomerase"/>
    <property type="match status" value="1"/>
</dbReference>
<dbReference type="OrthoDB" id="2831072at2759"/>
<dbReference type="CDD" id="cd03443">
    <property type="entry name" value="PaaI_thioesterase"/>
    <property type="match status" value="1"/>
</dbReference>